<dbReference type="OrthoDB" id="113508at2759"/>
<evidence type="ECO:0000313" key="2">
    <source>
        <dbReference type="Proteomes" id="UP000198211"/>
    </source>
</evidence>
<keyword evidence="2" id="KW-1185">Reference proteome</keyword>
<dbReference type="Proteomes" id="UP000198211">
    <property type="component" value="Unassembled WGS sequence"/>
</dbReference>
<protein>
    <recommendedName>
        <fullName evidence="3">MULE transposase domain-containing protein</fullName>
    </recommendedName>
</protein>
<proteinExistence type="predicted"/>
<dbReference type="AlphaFoldDB" id="A0A225WX85"/>
<name>A0A225WX85_9STRA</name>
<reference evidence="2" key="1">
    <citation type="submission" date="2017-03" db="EMBL/GenBank/DDBJ databases">
        <title>Phytopthora megakarya and P. palmivora, two closely related causual agents of cacao black pod achieved similar genome size and gene model numbers by different mechanisms.</title>
        <authorList>
            <person name="Ali S."/>
            <person name="Shao J."/>
            <person name="Larry D.J."/>
            <person name="Kronmiller B."/>
            <person name="Shen D."/>
            <person name="Strem M.D."/>
            <person name="Melnick R.L."/>
            <person name="Guiltinan M.J."/>
            <person name="Tyler B.M."/>
            <person name="Meinhardt L.W."/>
            <person name="Bailey B.A."/>
        </authorList>
    </citation>
    <scope>NUCLEOTIDE SEQUENCE [LARGE SCALE GENOMIC DNA]</scope>
    <source>
        <strain evidence="2">zdho120</strain>
    </source>
</reference>
<organism evidence="1 2">
    <name type="scientific">Phytophthora megakarya</name>
    <dbReference type="NCBI Taxonomy" id="4795"/>
    <lineage>
        <taxon>Eukaryota</taxon>
        <taxon>Sar</taxon>
        <taxon>Stramenopiles</taxon>
        <taxon>Oomycota</taxon>
        <taxon>Peronosporomycetes</taxon>
        <taxon>Peronosporales</taxon>
        <taxon>Peronosporaceae</taxon>
        <taxon>Phytophthora</taxon>
    </lineage>
</organism>
<dbReference type="EMBL" id="NBNE01000199">
    <property type="protein sequence ID" value="OWZ21679.1"/>
    <property type="molecule type" value="Genomic_DNA"/>
</dbReference>
<comment type="caution">
    <text evidence="1">The sequence shown here is derived from an EMBL/GenBank/DDBJ whole genome shotgun (WGS) entry which is preliminary data.</text>
</comment>
<evidence type="ECO:0000313" key="1">
    <source>
        <dbReference type="EMBL" id="OWZ21679.1"/>
    </source>
</evidence>
<sequence length="205" mass="22986">MLPTKPTKSDIPFWCAELPTLLANFTYLLCSSRHSSKSRTSQTHLHICAGYKTELSAAACGNVHGDTDSAQFNAAATVFGVDCTYTHLMCYYHLLAKVVERTKGLSKEHIAAGLRDVYDMHCARDAQFSTLSGRRLNSCFHSPPGYATTNNPVEQFNRVLKRDHTVHRFSSDLAARQYSIDVRQFAVTPTPSKELLSRVKMFQHQ</sequence>
<evidence type="ECO:0008006" key="3">
    <source>
        <dbReference type="Google" id="ProtNLM"/>
    </source>
</evidence>
<accession>A0A225WX85</accession>
<gene>
    <name evidence="1" type="ORF">PHMEG_0003739</name>
</gene>